<keyword evidence="2" id="KW-0812">Transmembrane</keyword>
<proteinExistence type="predicted"/>
<organism evidence="3 4">
    <name type="scientific">Aeromicrobium ginsengisoli</name>
    <dbReference type="NCBI Taxonomy" id="363867"/>
    <lineage>
        <taxon>Bacteria</taxon>
        <taxon>Bacillati</taxon>
        <taxon>Actinomycetota</taxon>
        <taxon>Actinomycetes</taxon>
        <taxon>Propionibacteriales</taxon>
        <taxon>Nocardioidaceae</taxon>
        <taxon>Aeromicrobium</taxon>
    </lineage>
</organism>
<feature type="transmembrane region" description="Helical" evidence="2">
    <location>
        <begin position="6"/>
        <end position="23"/>
    </location>
</feature>
<keyword evidence="4" id="KW-1185">Reference proteome</keyword>
<feature type="region of interest" description="Disordered" evidence="1">
    <location>
        <begin position="28"/>
        <end position="102"/>
    </location>
</feature>
<evidence type="ECO:0000256" key="2">
    <source>
        <dbReference type="SAM" id="Phobius"/>
    </source>
</evidence>
<comment type="caution">
    <text evidence="3">The sequence shown here is derived from an EMBL/GenBank/DDBJ whole genome shotgun (WGS) entry which is preliminary data.</text>
</comment>
<keyword evidence="2" id="KW-0472">Membrane</keyword>
<evidence type="ECO:0000313" key="3">
    <source>
        <dbReference type="EMBL" id="KAA1395303.1"/>
    </source>
</evidence>
<feature type="compositionally biased region" description="Basic and acidic residues" evidence="1">
    <location>
        <begin position="30"/>
        <end position="40"/>
    </location>
</feature>
<dbReference type="RefSeq" id="WP_149689969.1">
    <property type="nucleotide sequence ID" value="NZ_SDPQ02000003.1"/>
</dbReference>
<protein>
    <submittedName>
        <fullName evidence="3">Uncharacterized protein</fullName>
    </submittedName>
</protein>
<keyword evidence="2" id="KW-1133">Transmembrane helix</keyword>
<dbReference type="AlphaFoldDB" id="A0A5M4FA80"/>
<evidence type="ECO:0000313" key="4">
    <source>
        <dbReference type="Proteomes" id="UP000380867"/>
    </source>
</evidence>
<evidence type="ECO:0000256" key="1">
    <source>
        <dbReference type="SAM" id="MobiDB-lite"/>
    </source>
</evidence>
<name>A0A5M4FA80_9ACTN</name>
<accession>A0A5M4FA80</accession>
<dbReference type="OrthoDB" id="3748894at2"/>
<dbReference type="EMBL" id="SDPQ02000003">
    <property type="protein sequence ID" value="KAA1395303.1"/>
    <property type="molecule type" value="Genomic_DNA"/>
</dbReference>
<reference evidence="3" key="1">
    <citation type="submission" date="2019-09" db="EMBL/GenBank/DDBJ databases">
        <authorList>
            <person name="Li J."/>
        </authorList>
    </citation>
    <scope>NUCLEOTIDE SEQUENCE [LARGE SCALE GENOMIC DNA]</scope>
    <source>
        <strain evidence="3">JCM 14732</strain>
    </source>
</reference>
<sequence length="102" mass="10429">MKWLVIIAIIAIVVIGILWLRTVRMGPDTVDSRQSHRLDDSVTPTGDADNPLPPGGQAVAGGATGGPPIDAPSSATRASEEAGPTEPGPGEDLPPSETRPNA</sequence>
<feature type="compositionally biased region" description="Low complexity" evidence="1">
    <location>
        <begin position="81"/>
        <end position="91"/>
    </location>
</feature>
<gene>
    <name evidence="3" type="ORF">ESP70_014135</name>
</gene>
<dbReference type="Proteomes" id="UP000380867">
    <property type="component" value="Unassembled WGS sequence"/>
</dbReference>